<comment type="caution">
    <text evidence="1">The sequence shown here is derived from an EMBL/GenBank/DDBJ whole genome shotgun (WGS) entry which is preliminary data.</text>
</comment>
<name>A0AAD3T572_NEPGR</name>
<accession>A0AAD3T572</accession>
<proteinExistence type="predicted"/>
<sequence length="358" mass="37649">MGAHHSVSDKISSLDSSSASLIPILDSEQNFMTNSAGISAPSHLCCEGMNSANIGCHRDSTNFVPVDVVHAGNLDAKVLEPDTGLADRDCVQRHEIHSGGSSQHLQHGEYALPLLASGVDGASMVSQVGMNHQSPHRNVSNVPNWTAVESNALRGSVEPNLVQNIDGHVALALSSSHCELTPLHSFENRCAWVPSGPMLSGPMTPVSAQLDERFHALDSPSVSPQCDVLNGPGLVPGNVNSVPGNVNSVTDGNALLPCNLRSEMVCEAVVGSGVGSSSNPPHPDGDAADLGLLFVVCADALAKLLLPLHLYLHSAVCPLIRRRQTKFALAVSCGEVKECCLQVGCAEEPWRIDFGYCP</sequence>
<dbReference type="AlphaFoldDB" id="A0AAD3T572"/>
<evidence type="ECO:0000313" key="1">
    <source>
        <dbReference type="EMBL" id="GMH22086.1"/>
    </source>
</evidence>
<dbReference type="EMBL" id="BSYO01000024">
    <property type="protein sequence ID" value="GMH22086.1"/>
    <property type="molecule type" value="Genomic_DNA"/>
</dbReference>
<gene>
    <name evidence="1" type="ORF">Nepgr_023929</name>
</gene>
<dbReference type="Proteomes" id="UP001279734">
    <property type="component" value="Unassembled WGS sequence"/>
</dbReference>
<reference evidence="1" key="1">
    <citation type="submission" date="2023-05" db="EMBL/GenBank/DDBJ databases">
        <title>Nepenthes gracilis genome sequencing.</title>
        <authorList>
            <person name="Fukushima K."/>
        </authorList>
    </citation>
    <scope>NUCLEOTIDE SEQUENCE</scope>
    <source>
        <strain evidence="1">SING2019-196</strain>
    </source>
</reference>
<evidence type="ECO:0000313" key="2">
    <source>
        <dbReference type="Proteomes" id="UP001279734"/>
    </source>
</evidence>
<organism evidence="1 2">
    <name type="scientific">Nepenthes gracilis</name>
    <name type="common">Slender pitcher plant</name>
    <dbReference type="NCBI Taxonomy" id="150966"/>
    <lineage>
        <taxon>Eukaryota</taxon>
        <taxon>Viridiplantae</taxon>
        <taxon>Streptophyta</taxon>
        <taxon>Embryophyta</taxon>
        <taxon>Tracheophyta</taxon>
        <taxon>Spermatophyta</taxon>
        <taxon>Magnoliopsida</taxon>
        <taxon>eudicotyledons</taxon>
        <taxon>Gunneridae</taxon>
        <taxon>Pentapetalae</taxon>
        <taxon>Caryophyllales</taxon>
        <taxon>Nepenthaceae</taxon>
        <taxon>Nepenthes</taxon>
    </lineage>
</organism>
<protein>
    <submittedName>
        <fullName evidence="1">Uncharacterized protein</fullName>
    </submittedName>
</protein>
<keyword evidence="2" id="KW-1185">Reference proteome</keyword>